<dbReference type="EMBL" id="NEDP02005386">
    <property type="protein sequence ID" value="OWF41515.1"/>
    <property type="molecule type" value="Genomic_DNA"/>
</dbReference>
<protein>
    <submittedName>
        <fullName evidence="2">Uncharacterized protein</fullName>
    </submittedName>
</protein>
<feature type="chain" id="PRO_5012849304" evidence="1">
    <location>
        <begin position="21"/>
        <end position="237"/>
    </location>
</feature>
<dbReference type="InterPro" id="IPR025562">
    <property type="entry name" value="Tae4"/>
</dbReference>
<dbReference type="OrthoDB" id="6281827at2759"/>
<name>A0A210PYF8_MIZYE</name>
<proteinExistence type="predicted"/>
<evidence type="ECO:0000313" key="2">
    <source>
        <dbReference type="EMBL" id="OWF41515.1"/>
    </source>
</evidence>
<accession>A0A210PYF8</accession>
<evidence type="ECO:0000313" key="3">
    <source>
        <dbReference type="Proteomes" id="UP000242188"/>
    </source>
</evidence>
<dbReference type="AlphaFoldDB" id="A0A210PYF8"/>
<organism evidence="2 3">
    <name type="scientific">Mizuhopecten yessoensis</name>
    <name type="common">Japanese scallop</name>
    <name type="synonym">Patinopecten yessoensis</name>
    <dbReference type="NCBI Taxonomy" id="6573"/>
    <lineage>
        <taxon>Eukaryota</taxon>
        <taxon>Metazoa</taxon>
        <taxon>Spiralia</taxon>
        <taxon>Lophotrochozoa</taxon>
        <taxon>Mollusca</taxon>
        <taxon>Bivalvia</taxon>
        <taxon>Autobranchia</taxon>
        <taxon>Pteriomorphia</taxon>
        <taxon>Pectinida</taxon>
        <taxon>Pectinoidea</taxon>
        <taxon>Pectinidae</taxon>
        <taxon>Mizuhopecten</taxon>
    </lineage>
</organism>
<keyword evidence="1" id="KW-0732">Signal</keyword>
<dbReference type="Proteomes" id="UP000242188">
    <property type="component" value="Unassembled WGS sequence"/>
</dbReference>
<dbReference type="Pfam" id="PF14113">
    <property type="entry name" value="Tae4"/>
    <property type="match status" value="1"/>
</dbReference>
<gene>
    <name evidence="2" type="ORF">KP79_PYT17404</name>
</gene>
<evidence type="ECO:0000256" key="1">
    <source>
        <dbReference type="SAM" id="SignalP"/>
    </source>
</evidence>
<reference evidence="2 3" key="1">
    <citation type="journal article" date="2017" name="Nat. Ecol. Evol.">
        <title>Scallop genome provides insights into evolution of bilaterian karyotype and development.</title>
        <authorList>
            <person name="Wang S."/>
            <person name="Zhang J."/>
            <person name="Jiao W."/>
            <person name="Li J."/>
            <person name="Xun X."/>
            <person name="Sun Y."/>
            <person name="Guo X."/>
            <person name="Huan P."/>
            <person name="Dong B."/>
            <person name="Zhang L."/>
            <person name="Hu X."/>
            <person name="Sun X."/>
            <person name="Wang J."/>
            <person name="Zhao C."/>
            <person name="Wang Y."/>
            <person name="Wang D."/>
            <person name="Huang X."/>
            <person name="Wang R."/>
            <person name="Lv J."/>
            <person name="Li Y."/>
            <person name="Zhang Z."/>
            <person name="Liu B."/>
            <person name="Lu W."/>
            <person name="Hui Y."/>
            <person name="Liang J."/>
            <person name="Zhou Z."/>
            <person name="Hou R."/>
            <person name="Li X."/>
            <person name="Liu Y."/>
            <person name="Li H."/>
            <person name="Ning X."/>
            <person name="Lin Y."/>
            <person name="Zhao L."/>
            <person name="Xing Q."/>
            <person name="Dou J."/>
            <person name="Li Y."/>
            <person name="Mao J."/>
            <person name="Guo H."/>
            <person name="Dou H."/>
            <person name="Li T."/>
            <person name="Mu C."/>
            <person name="Jiang W."/>
            <person name="Fu Q."/>
            <person name="Fu X."/>
            <person name="Miao Y."/>
            <person name="Liu J."/>
            <person name="Yu Q."/>
            <person name="Li R."/>
            <person name="Liao H."/>
            <person name="Li X."/>
            <person name="Kong Y."/>
            <person name="Jiang Z."/>
            <person name="Chourrout D."/>
            <person name="Li R."/>
            <person name="Bao Z."/>
        </authorList>
    </citation>
    <scope>NUCLEOTIDE SEQUENCE [LARGE SCALE GENOMIC DNA]</scope>
    <source>
        <strain evidence="2 3">PY_sf001</strain>
    </source>
</reference>
<dbReference type="Gene3D" id="3.90.1720.70">
    <property type="match status" value="1"/>
</dbReference>
<keyword evidence="3" id="KW-1185">Reference proteome</keyword>
<sequence>MKHIFLIVSLFSGLPYEIHPEKVQLPSFQKLKLYYPGQKHFGGQFTHSDILHSVGVVHHIGFPHDTSAIRLSSVLNKLGPPHSLGRSPIKLSGRFGDSFVGRNGLQYIYHAIAFGPYLADKYGEPDLSVLHQVNAVNMKKKYWGKQGILQIITYSNTGGKPKGHIALWDCYHLHESNDWIEKNRLVTAAFWETPGALVTLCTLICKCIKDSIPIAVLQSDGTDTGSEEAKAIPEVKS</sequence>
<comment type="caution">
    <text evidence="2">The sequence shown here is derived from an EMBL/GenBank/DDBJ whole genome shotgun (WGS) entry which is preliminary data.</text>
</comment>
<feature type="signal peptide" evidence="1">
    <location>
        <begin position="1"/>
        <end position="20"/>
    </location>
</feature>